<keyword evidence="3" id="KW-1185">Reference proteome</keyword>
<dbReference type="Proteomes" id="UP001221898">
    <property type="component" value="Unassembled WGS sequence"/>
</dbReference>
<accession>A0AAD7RG38</accession>
<evidence type="ECO:0000256" key="1">
    <source>
        <dbReference type="SAM" id="MobiDB-lite"/>
    </source>
</evidence>
<dbReference type="AlphaFoldDB" id="A0AAD7RG38"/>
<reference evidence="2" key="1">
    <citation type="journal article" date="2023" name="Science">
        <title>Genome structures resolve the early diversification of teleost fishes.</title>
        <authorList>
            <person name="Parey E."/>
            <person name="Louis A."/>
            <person name="Montfort J."/>
            <person name="Bouchez O."/>
            <person name="Roques C."/>
            <person name="Iampietro C."/>
            <person name="Lluch J."/>
            <person name="Castinel A."/>
            <person name="Donnadieu C."/>
            <person name="Desvignes T."/>
            <person name="Floi Bucao C."/>
            <person name="Jouanno E."/>
            <person name="Wen M."/>
            <person name="Mejri S."/>
            <person name="Dirks R."/>
            <person name="Jansen H."/>
            <person name="Henkel C."/>
            <person name="Chen W.J."/>
            <person name="Zahm M."/>
            <person name="Cabau C."/>
            <person name="Klopp C."/>
            <person name="Thompson A.W."/>
            <person name="Robinson-Rechavi M."/>
            <person name="Braasch I."/>
            <person name="Lecointre G."/>
            <person name="Bobe J."/>
            <person name="Postlethwait J.H."/>
            <person name="Berthelot C."/>
            <person name="Roest Crollius H."/>
            <person name="Guiguen Y."/>
        </authorList>
    </citation>
    <scope>NUCLEOTIDE SEQUENCE</scope>
    <source>
        <strain evidence="2">NC1722</strain>
    </source>
</reference>
<name>A0AAD7RG38_9TELE</name>
<protein>
    <submittedName>
        <fullName evidence="2">Uncharacterized protein</fullName>
    </submittedName>
</protein>
<proteinExistence type="predicted"/>
<gene>
    <name evidence="2" type="ORF">AAFF_G00220590</name>
</gene>
<sequence length="114" mass="12510">MPKPHPLQTREPVRAWQRPLKTHDLNVAGPLLQHPALVPPTVPPNPFQYSEGLHACELRQALGRHQTAPPLSVIGSGTRFDEAKSSPTPPATVCFFPALSTEAVFLFLFFPTVP</sequence>
<organism evidence="2 3">
    <name type="scientific">Aldrovandia affinis</name>
    <dbReference type="NCBI Taxonomy" id="143900"/>
    <lineage>
        <taxon>Eukaryota</taxon>
        <taxon>Metazoa</taxon>
        <taxon>Chordata</taxon>
        <taxon>Craniata</taxon>
        <taxon>Vertebrata</taxon>
        <taxon>Euteleostomi</taxon>
        <taxon>Actinopterygii</taxon>
        <taxon>Neopterygii</taxon>
        <taxon>Teleostei</taxon>
        <taxon>Notacanthiformes</taxon>
        <taxon>Halosauridae</taxon>
        <taxon>Aldrovandia</taxon>
    </lineage>
</organism>
<evidence type="ECO:0000313" key="3">
    <source>
        <dbReference type="Proteomes" id="UP001221898"/>
    </source>
</evidence>
<dbReference type="EMBL" id="JAINUG010000293">
    <property type="protein sequence ID" value="KAJ8383463.1"/>
    <property type="molecule type" value="Genomic_DNA"/>
</dbReference>
<feature type="region of interest" description="Disordered" evidence="1">
    <location>
        <begin position="67"/>
        <end position="88"/>
    </location>
</feature>
<evidence type="ECO:0000313" key="2">
    <source>
        <dbReference type="EMBL" id="KAJ8383463.1"/>
    </source>
</evidence>
<comment type="caution">
    <text evidence="2">The sequence shown here is derived from an EMBL/GenBank/DDBJ whole genome shotgun (WGS) entry which is preliminary data.</text>
</comment>